<gene>
    <name evidence="1" type="ORF">R0137_12885</name>
</gene>
<dbReference type="RefSeq" id="WP_407326821.1">
    <property type="nucleotide sequence ID" value="NZ_CP136865.1"/>
</dbReference>
<organism evidence="1 2">
    <name type="scientific">Congregibacter brevis</name>
    <dbReference type="NCBI Taxonomy" id="3081201"/>
    <lineage>
        <taxon>Bacteria</taxon>
        <taxon>Pseudomonadati</taxon>
        <taxon>Pseudomonadota</taxon>
        <taxon>Gammaproteobacteria</taxon>
        <taxon>Cellvibrionales</taxon>
        <taxon>Halieaceae</taxon>
        <taxon>Congregibacter</taxon>
    </lineage>
</organism>
<keyword evidence="1" id="KW-0645">Protease</keyword>
<sequence>MLLCAISSAIADDSARPESFARALDSVGKLHVPGQRYENGYAKHYDESCSATLITDDNQSEASQLIISAWHCIEFYHDTSKPLTFETARGETRNANLIASGGSMYSDWALLRLDSPLNSPSVLLVPDNVDAGAGDLLMAGYPRSNTAETKILETAYNCRVTGTDGPDARSDCVLQKGASGGGVFSIAVGSGGKTLQYLGVISRGDGESQSIYVPLKRFHSRIAAYLQSTRRP</sequence>
<dbReference type="GO" id="GO:0006508">
    <property type="term" value="P:proteolysis"/>
    <property type="evidence" value="ECO:0007669"/>
    <property type="project" value="UniProtKB-KW"/>
</dbReference>
<protein>
    <submittedName>
        <fullName evidence="1">Serine protease</fullName>
    </submittedName>
</protein>
<dbReference type="EMBL" id="CP136865">
    <property type="protein sequence ID" value="WOJ96133.1"/>
    <property type="molecule type" value="Genomic_DNA"/>
</dbReference>
<dbReference type="InterPro" id="IPR009003">
    <property type="entry name" value="Peptidase_S1_PA"/>
</dbReference>
<keyword evidence="2" id="KW-1185">Reference proteome</keyword>
<dbReference type="GO" id="GO:0008233">
    <property type="term" value="F:peptidase activity"/>
    <property type="evidence" value="ECO:0007669"/>
    <property type="project" value="UniProtKB-KW"/>
</dbReference>
<evidence type="ECO:0000313" key="2">
    <source>
        <dbReference type="Proteomes" id="UP001626549"/>
    </source>
</evidence>
<dbReference type="Proteomes" id="UP001626549">
    <property type="component" value="Chromosome"/>
</dbReference>
<accession>A0ABZ0I9D5</accession>
<name>A0ABZ0I9D5_9GAMM</name>
<dbReference type="SUPFAM" id="SSF50494">
    <property type="entry name" value="Trypsin-like serine proteases"/>
    <property type="match status" value="1"/>
</dbReference>
<proteinExistence type="predicted"/>
<reference evidence="1 2" key="1">
    <citation type="submission" date="2023-10" db="EMBL/GenBank/DDBJ databases">
        <title>Two novel species belonging to the OM43/NOR5 clade.</title>
        <authorList>
            <person name="Park M."/>
        </authorList>
    </citation>
    <scope>NUCLEOTIDE SEQUENCE [LARGE SCALE GENOMIC DNA]</scope>
    <source>
        <strain evidence="1 2">IMCC45268</strain>
    </source>
</reference>
<keyword evidence="1" id="KW-0378">Hydrolase</keyword>
<evidence type="ECO:0000313" key="1">
    <source>
        <dbReference type="EMBL" id="WOJ96133.1"/>
    </source>
</evidence>
<dbReference type="Pfam" id="PF13365">
    <property type="entry name" value="Trypsin_2"/>
    <property type="match status" value="1"/>
</dbReference>